<dbReference type="Proteomes" id="UP001163823">
    <property type="component" value="Chromosome 4"/>
</dbReference>
<dbReference type="SUPFAM" id="SSF49452">
    <property type="entry name" value="Starch-binding domain-like"/>
    <property type="match status" value="2"/>
</dbReference>
<dbReference type="PANTHER" id="PTHR32518">
    <property type="match status" value="1"/>
</dbReference>
<protein>
    <submittedName>
        <fullName evidence="2">4-alpha-glucanotransferase dpe2-like protein</fullName>
    </submittedName>
</protein>
<sequence length="283" mass="31695">MVNLGLLSGTKSVNSVKVSFQLPYYTHWGQSLIVSGSVPVLGSRNVKKGFLLSPVHQGDELIWYGSLAVPSGFECEYSYYVVDDEKNVLRWEMGKGCKLLLPEGIQNGQEVELHDLWQTGSDALPFRSAFKNVIFWKSCDWKLEAPAPINNIKMDQEAGTIFVQFKICCPNIEEDTSVYVIGNHAKLGQWKVHGGLKLNYGGESIWQADCVIPRGDFPMQYRYCKYDRAGNIALENAPNRELTIDSSNNLSRYIFFQMACCGKFLGVVLGLQSPCFLLGQNLV</sequence>
<evidence type="ECO:0000313" key="3">
    <source>
        <dbReference type="Proteomes" id="UP001163823"/>
    </source>
</evidence>
<dbReference type="Pfam" id="PF00686">
    <property type="entry name" value="CBM_20"/>
    <property type="match status" value="2"/>
</dbReference>
<evidence type="ECO:0000259" key="1">
    <source>
        <dbReference type="PROSITE" id="PS51166"/>
    </source>
</evidence>
<dbReference type="EMBL" id="JARAOO010000004">
    <property type="protein sequence ID" value="KAJ7972058.1"/>
    <property type="molecule type" value="Genomic_DNA"/>
</dbReference>
<dbReference type="PANTHER" id="PTHR32518:SF3">
    <property type="entry name" value="4-ALPHA-GLUCANOTRANSFERASE"/>
    <property type="match status" value="1"/>
</dbReference>
<dbReference type="CDD" id="cd05816">
    <property type="entry name" value="CBM20_DPE2_repeat2"/>
    <property type="match status" value="1"/>
</dbReference>
<dbReference type="InterPro" id="IPR013784">
    <property type="entry name" value="Carb-bd-like_fold"/>
</dbReference>
<feature type="domain" description="CBM20" evidence="1">
    <location>
        <begin position="10"/>
        <end position="119"/>
    </location>
</feature>
<dbReference type="PROSITE" id="PS51166">
    <property type="entry name" value="CBM20"/>
    <property type="match status" value="2"/>
</dbReference>
<dbReference type="InterPro" id="IPR034840">
    <property type="entry name" value="CBM20_DPE2_1"/>
</dbReference>
<reference evidence="2" key="1">
    <citation type="journal article" date="2023" name="Science">
        <title>Elucidation of the pathway for biosynthesis of saponin adjuvants from the soapbark tree.</title>
        <authorList>
            <person name="Reed J."/>
            <person name="Orme A."/>
            <person name="El-Demerdash A."/>
            <person name="Owen C."/>
            <person name="Martin L.B.B."/>
            <person name="Misra R.C."/>
            <person name="Kikuchi S."/>
            <person name="Rejzek M."/>
            <person name="Martin A.C."/>
            <person name="Harkess A."/>
            <person name="Leebens-Mack J."/>
            <person name="Louveau T."/>
            <person name="Stephenson M.J."/>
            <person name="Osbourn A."/>
        </authorList>
    </citation>
    <scope>NUCLEOTIDE SEQUENCE</scope>
    <source>
        <strain evidence="2">S10</strain>
    </source>
</reference>
<dbReference type="GO" id="GO:2001070">
    <property type="term" value="F:starch binding"/>
    <property type="evidence" value="ECO:0007669"/>
    <property type="project" value="InterPro"/>
</dbReference>
<accession>A0AAD7PZM2</accession>
<dbReference type="CDD" id="cd05815">
    <property type="entry name" value="CBM20_DPE2_repeat1"/>
    <property type="match status" value="1"/>
</dbReference>
<keyword evidence="3" id="KW-1185">Reference proteome</keyword>
<organism evidence="2 3">
    <name type="scientific">Quillaja saponaria</name>
    <name type="common">Soap bark tree</name>
    <dbReference type="NCBI Taxonomy" id="32244"/>
    <lineage>
        <taxon>Eukaryota</taxon>
        <taxon>Viridiplantae</taxon>
        <taxon>Streptophyta</taxon>
        <taxon>Embryophyta</taxon>
        <taxon>Tracheophyta</taxon>
        <taxon>Spermatophyta</taxon>
        <taxon>Magnoliopsida</taxon>
        <taxon>eudicotyledons</taxon>
        <taxon>Gunneridae</taxon>
        <taxon>Pentapetalae</taxon>
        <taxon>rosids</taxon>
        <taxon>fabids</taxon>
        <taxon>Fabales</taxon>
        <taxon>Quillajaceae</taxon>
        <taxon>Quillaja</taxon>
    </lineage>
</organism>
<gene>
    <name evidence="2" type="ORF">O6P43_010002</name>
</gene>
<feature type="domain" description="CBM20" evidence="1">
    <location>
        <begin position="155"/>
        <end position="258"/>
    </location>
</feature>
<dbReference type="Gene3D" id="2.60.40.10">
    <property type="entry name" value="Immunoglobulins"/>
    <property type="match status" value="2"/>
</dbReference>
<dbReference type="SMART" id="SM01065">
    <property type="entry name" value="CBM_2"/>
    <property type="match status" value="2"/>
</dbReference>
<proteinExistence type="predicted"/>
<comment type="caution">
    <text evidence="2">The sequence shown here is derived from an EMBL/GenBank/DDBJ whole genome shotgun (WGS) entry which is preliminary data.</text>
</comment>
<evidence type="ECO:0000313" key="2">
    <source>
        <dbReference type="EMBL" id="KAJ7972058.1"/>
    </source>
</evidence>
<dbReference type="AlphaFoldDB" id="A0AAD7PZM2"/>
<dbReference type="InterPro" id="IPR013783">
    <property type="entry name" value="Ig-like_fold"/>
</dbReference>
<dbReference type="KEGG" id="qsa:O6P43_010002"/>
<name>A0AAD7PZM2_QUISA</name>
<dbReference type="InterPro" id="IPR002044">
    <property type="entry name" value="CBM20"/>
</dbReference>
<dbReference type="InterPro" id="IPR034841">
    <property type="entry name" value="CBM20_DPE2_2"/>
</dbReference>